<dbReference type="SUPFAM" id="SSF57903">
    <property type="entry name" value="FYVE/PHD zinc finger"/>
    <property type="match status" value="1"/>
</dbReference>
<proteinExistence type="predicted"/>
<evidence type="ECO:0000313" key="5">
    <source>
        <dbReference type="Proteomes" id="UP000634136"/>
    </source>
</evidence>
<dbReference type="OrthoDB" id="10564275at2759"/>
<sequence>MCGASVLITPFITSHKPRTIPNGQRQEAPNQPRRYCECEMPYNPDDLMVQSEGCKDW</sequence>
<keyword evidence="2" id="KW-0863">Zinc-finger</keyword>
<dbReference type="AlphaFoldDB" id="A0A834X0L3"/>
<organism evidence="4 5">
    <name type="scientific">Senna tora</name>
    <dbReference type="NCBI Taxonomy" id="362788"/>
    <lineage>
        <taxon>Eukaryota</taxon>
        <taxon>Viridiplantae</taxon>
        <taxon>Streptophyta</taxon>
        <taxon>Embryophyta</taxon>
        <taxon>Tracheophyta</taxon>
        <taxon>Spermatophyta</taxon>
        <taxon>Magnoliopsida</taxon>
        <taxon>eudicotyledons</taxon>
        <taxon>Gunneridae</taxon>
        <taxon>Pentapetalae</taxon>
        <taxon>rosids</taxon>
        <taxon>fabids</taxon>
        <taxon>Fabales</taxon>
        <taxon>Fabaceae</taxon>
        <taxon>Caesalpinioideae</taxon>
        <taxon>Cassia clade</taxon>
        <taxon>Senna</taxon>
    </lineage>
</organism>
<dbReference type="InterPro" id="IPR013083">
    <property type="entry name" value="Znf_RING/FYVE/PHD"/>
</dbReference>
<evidence type="ECO:0000313" key="4">
    <source>
        <dbReference type="EMBL" id="KAF7835377.1"/>
    </source>
</evidence>
<keyword evidence="5" id="KW-1185">Reference proteome</keyword>
<dbReference type="GO" id="GO:0008270">
    <property type="term" value="F:zinc ion binding"/>
    <property type="evidence" value="ECO:0007669"/>
    <property type="project" value="UniProtKB-KW"/>
</dbReference>
<keyword evidence="1" id="KW-0479">Metal-binding</keyword>
<keyword evidence="3" id="KW-0862">Zinc</keyword>
<evidence type="ECO:0000256" key="1">
    <source>
        <dbReference type="ARBA" id="ARBA00022723"/>
    </source>
</evidence>
<comment type="caution">
    <text evidence="4">The sequence shown here is derived from an EMBL/GenBank/DDBJ whole genome shotgun (WGS) entry which is preliminary data.</text>
</comment>
<reference evidence="4" key="1">
    <citation type="submission" date="2020-09" db="EMBL/GenBank/DDBJ databases">
        <title>Genome-Enabled Discovery of Anthraquinone Biosynthesis in Senna tora.</title>
        <authorList>
            <person name="Kang S.-H."/>
            <person name="Pandey R.P."/>
            <person name="Lee C.-M."/>
            <person name="Sim J.-S."/>
            <person name="Jeong J.-T."/>
            <person name="Choi B.-S."/>
            <person name="Jung M."/>
            <person name="Ginzburg D."/>
            <person name="Zhao K."/>
            <person name="Won S.Y."/>
            <person name="Oh T.-J."/>
            <person name="Yu Y."/>
            <person name="Kim N.-H."/>
            <person name="Lee O.R."/>
            <person name="Lee T.-H."/>
            <person name="Bashyal P."/>
            <person name="Kim T.-S."/>
            <person name="Lee W.-H."/>
            <person name="Kawkins C."/>
            <person name="Kim C.-K."/>
            <person name="Kim J.S."/>
            <person name="Ahn B.O."/>
            <person name="Rhee S.Y."/>
            <person name="Sohng J.K."/>
        </authorList>
    </citation>
    <scope>NUCLEOTIDE SEQUENCE</scope>
    <source>
        <tissue evidence="4">Leaf</tissue>
    </source>
</reference>
<dbReference type="Gene3D" id="3.30.40.10">
    <property type="entry name" value="Zinc/RING finger domain, C3HC4 (zinc finger)"/>
    <property type="match status" value="1"/>
</dbReference>
<protein>
    <submittedName>
        <fullName evidence="4">Early bolting in short days</fullName>
    </submittedName>
</protein>
<dbReference type="EMBL" id="JAAIUW010000004">
    <property type="protein sequence ID" value="KAF7835377.1"/>
    <property type="molecule type" value="Genomic_DNA"/>
</dbReference>
<name>A0A834X0L3_9FABA</name>
<gene>
    <name evidence="4" type="ORF">G2W53_010236</name>
</gene>
<evidence type="ECO:0000256" key="2">
    <source>
        <dbReference type="ARBA" id="ARBA00022771"/>
    </source>
</evidence>
<dbReference type="InterPro" id="IPR011011">
    <property type="entry name" value="Znf_FYVE_PHD"/>
</dbReference>
<dbReference type="Proteomes" id="UP000634136">
    <property type="component" value="Unassembled WGS sequence"/>
</dbReference>
<evidence type="ECO:0000256" key="3">
    <source>
        <dbReference type="ARBA" id="ARBA00022833"/>
    </source>
</evidence>
<accession>A0A834X0L3</accession>